<dbReference type="InterPro" id="IPR014710">
    <property type="entry name" value="RmlC-like_jellyroll"/>
</dbReference>
<dbReference type="InterPro" id="IPR011051">
    <property type="entry name" value="RmlC_Cupin_sf"/>
</dbReference>
<dbReference type="Gene3D" id="2.60.120.10">
    <property type="entry name" value="Jelly Rolls"/>
    <property type="match status" value="2"/>
</dbReference>
<keyword evidence="2" id="KW-1185">Reference proteome</keyword>
<dbReference type="InterPro" id="IPR016305">
    <property type="entry name" value="Mannose-6-P_Isomerase"/>
</dbReference>
<dbReference type="Gene3D" id="1.10.441.10">
    <property type="entry name" value="Phosphomannose Isomerase, domain 2"/>
    <property type="match status" value="1"/>
</dbReference>
<reference evidence="2" key="1">
    <citation type="journal article" date="2019" name="Int. J. Syst. Evol. Microbiol.">
        <title>The Global Catalogue of Microorganisms (GCM) 10K type strain sequencing project: providing services to taxonomists for standard genome sequencing and annotation.</title>
        <authorList>
            <consortium name="The Broad Institute Genomics Platform"/>
            <consortium name="The Broad Institute Genome Sequencing Center for Infectious Disease"/>
            <person name="Wu L."/>
            <person name="Ma J."/>
        </authorList>
    </citation>
    <scope>NUCLEOTIDE SEQUENCE [LARGE SCALE GENOMIC DNA]</scope>
    <source>
        <strain evidence="2">NBRC 108725</strain>
    </source>
</reference>
<name>A0ABM8GCJ2_9MICO</name>
<evidence type="ECO:0000313" key="2">
    <source>
        <dbReference type="Proteomes" id="UP001321498"/>
    </source>
</evidence>
<dbReference type="EMBL" id="AP027731">
    <property type="protein sequence ID" value="BDZ45971.1"/>
    <property type="molecule type" value="Genomic_DNA"/>
</dbReference>
<evidence type="ECO:0000313" key="1">
    <source>
        <dbReference type="EMBL" id="BDZ45971.1"/>
    </source>
</evidence>
<sequence length="208" mass="21966">MTALGRVARSAPSSSSFRREYETLAELADRHPGDPGILVALLLNRVSVMQGQAIYLPSGNVHAYLRGLAIEIMAASDNVMRGGLTTKHVDTEELQKVVLFEPVPAPLIRAEDGGPGVELYRPDVPDFLLARVAVGEAGAVHGYTTTGPDVATLTLTGPAIVLSLGELVVRGAFSERAVGRGEAIFVTPDEQRLEFSGSAVAFVATTND</sequence>
<proteinExistence type="predicted"/>
<dbReference type="Proteomes" id="UP001321498">
    <property type="component" value="Chromosome"/>
</dbReference>
<protein>
    <recommendedName>
        <fullName evidence="3">Mannose-6-phosphate isomerase</fullName>
    </recommendedName>
</protein>
<dbReference type="PRINTS" id="PR00714">
    <property type="entry name" value="MAN6PISMRASE"/>
</dbReference>
<dbReference type="PANTHER" id="PTHR10309:SF0">
    <property type="entry name" value="MANNOSE-6-PHOSPHATE ISOMERASE"/>
    <property type="match status" value="1"/>
</dbReference>
<dbReference type="RefSeq" id="WP_286276080.1">
    <property type="nucleotide sequence ID" value="NZ_AP027731.1"/>
</dbReference>
<gene>
    <name evidence="1" type="ORF">GCM10025866_18800</name>
</gene>
<accession>A0ABM8GCJ2</accession>
<organism evidence="1 2">
    <name type="scientific">Naasia aerilata</name>
    <dbReference type="NCBI Taxonomy" id="1162966"/>
    <lineage>
        <taxon>Bacteria</taxon>
        <taxon>Bacillati</taxon>
        <taxon>Actinomycetota</taxon>
        <taxon>Actinomycetes</taxon>
        <taxon>Micrococcales</taxon>
        <taxon>Microbacteriaceae</taxon>
        <taxon>Naasia</taxon>
    </lineage>
</organism>
<dbReference type="PANTHER" id="PTHR10309">
    <property type="entry name" value="MANNOSE-6-PHOSPHATE ISOMERASE"/>
    <property type="match status" value="1"/>
</dbReference>
<dbReference type="SUPFAM" id="SSF51182">
    <property type="entry name" value="RmlC-like cupins"/>
    <property type="match status" value="1"/>
</dbReference>
<evidence type="ECO:0008006" key="3">
    <source>
        <dbReference type="Google" id="ProtNLM"/>
    </source>
</evidence>